<comment type="caution">
    <text evidence="3">The sequence shown here is derived from an EMBL/GenBank/DDBJ whole genome shotgun (WGS) entry which is preliminary data.</text>
</comment>
<accession>A0A832I2L1</accession>
<dbReference type="EC" id="3.1.4.58" evidence="2"/>
<sequence>MRIFLAVFPPPATQRLAFDVINALRAPGDGVSWVKRENLHYTLRFLGELGDDGLRRAIEAAREAAASVPRFEAVLGAPGAFPNARRARVLWLGLAAGEAPFERLAAALEASLARRGFAPEGRAFTAHLTIGRVREPSRDWTPRLAAPAATVGAPAARFAVDRLLVIESRLDPRGSVYTERAAAPLAPADGG</sequence>
<dbReference type="InterPro" id="IPR009097">
    <property type="entry name" value="Cyclic_Pdiesterase"/>
</dbReference>
<keyword evidence="1 2" id="KW-0378">Hydrolase</keyword>
<dbReference type="HAMAP" id="MF_01940">
    <property type="entry name" value="RNA_CPDase"/>
    <property type="match status" value="1"/>
</dbReference>
<dbReference type="NCBIfam" id="TIGR02258">
    <property type="entry name" value="2_5_ligase"/>
    <property type="match status" value="1"/>
</dbReference>
<comment type="similarity">
    <text evidence="2">Belongs to the 2H phosphoesterase superfamily. ThpR family.</text>
</comment>
<dbReference type="GO" id="GO:0008664">
    <property type="term" value="F:RNA 2',3'-cyclic 3'-phosphodiesterase activity"/>
    <property type="evidence" value="ECO:0007669"/>
    <property type="project" value="UniProtKB-EC"/>
</dbReference>
<feature type="active site" description="Proton donor" evidence="2">
    <location>
        <position position="40"/>
    </location>
</feature>
<dbReference type="AlphaFoldDB" id="A0A832I2L1"/>
<organism evidence="3">
    <name type="scientific">Eiseniibacteriota bacterium</name>
    <dbReference type="NCBI Taxonomy" id="2212470"/>
    <lineage>
        <taxon>Bacteria</taxon>
        <taxon>Candidatus Eiseniibacteriota</taxon>
    </lineage>
</organism>
<dbReference type="InterPro" id="IPR004175">
    <property type="entry name" value="RNA_CPDase"/>
</dbReference>
<feature type="active site" description="Proton acceptor" evidence="2">
    <location>
        <position position="127"/>
    </location>
</feature>
<feature type="short sequence motif" description="HXTX 1" evidence="2">
    <location>
        <begin position="40"/>
        <end position="43"/>
    </location>
</feature>
<dbReference type="SUPFAM" id="SSF55144">
    <property type="entry name" value="LigT-like"/>
    <property type="match status" value="1"/>
</dbReference>
<proteinExistence type="inferred from homology"/>
<dbReference type="PANTHER" id="PTHR35561">
    <property type="entry name" value="RNA 2',3'-CYCLIC PHOSPHODIESTERASE"/>
    <property type="match status" value="1"/>
</dbReference>
<comment type="catalytic activity">
    <reaction evidence="2">
        <text>a 3'-end 2',3'-cyclophospho-ribonucleotide-RNA + H2O = a 3'-end 2'-phospho-ribonucleotide-RNA + H(+)</text>
        <dbReference type="Rhea" id="RHEA:11828"/>
        <dbReference type="Rhea" id="RHEA-COMP:10464"/>
        <dbReference type="Rhea" id="RHEA-COMP:17353"/>
        <dbReference type="ChEBI" id="CHEBI:15377"/>
        <dbReference type="ChEBI" id="CHEBI:15378"/>
        <dbReference type="ChEBI" id="CHEBI:83064"/>
        <dbReference type="ChEBI" id="CHEBI:173113"/>
        <dbReference type="EC" id="3.1.4.58"/>
    </reaction>
</comment>
<dbReference type="Gene3D" id="3.90.1140.10">
    <property type="entry name" value="Cyclic phosphodiesterase"/>
    <property type="match status" value="1"/>
</dbReference>
<reference evidence="3" key="1">
    <citation type="journal article" date="2020" name="mSystems">
        <title>Genome- and Community-Level Interaction Insights into Carbon Utilization and Element Cycling Functions of Hydrothermarchaeota in Hydrothermal Sediment.</title>
        <authorList>
            <person name="Zhou Z."/>
            <person name="Liu Y."/>
            <person name="Xu W."/>
            <person name="Pan J."/>
            <person name="Luo Z.H."/>
            <person name="Li M."/>
        </authorList>
    </citation>
    <scope>NUCLEOTIDE SEQUENCE [LARGE SCALE GENOMIC DNA]</scope>
    <source>
        <strain evidence="3">SpSt-381</strain>
    </source>
</reference>
<evidence type="ECO:0000256" key="2">
    <source>
        <dbReference type="HAMAP-Rule" id="MF_01940"/>
    </source>
</evidence>
<comment type="function">
    <text evidence="2">Hydrolyzes RNA 2',3'-cyclic phosphodiester to an RNA 2'-phosphomonoester.</text>
</comment>
<name>A0A832I2L1_UNCEI</name>
<evidence type="ECO:0000313" key="3">
    <source>
        <dbReference type="EMBL" id="HGZ43288.1"/>
    </source>
</evidence>
<dbReference type="Pfam" id="PF13563">
    <property type="entry name" value="2_5_RNA_ligase2"/>
    <property type="match status" value="1"/>
</dbReference>
<evidence type="ECO:0000256" key="1">
    <source>
        <dbReference type="ARBA" id="ARBA00022801"/>
    </source>
</evidence>
<protein>
    <recommendedName>
        <fullName evidence="2">RNA 2',3'-cyclic phosphodiesterase</fullName>
        <shortName evidence="2">RNA 2',3'-CPDase</shortName>
        <ecNumber evidence="2">3.1.4.58</ecNumber>
    </recommendedName>
</protein>
<dbReference type="PANTHER" id="PTHR35561:SF1">
    <property type="entry name" value="RNA 2',3'-CYCLIC PHOSPHODIESTERASE"/>
    <property type="match status" value="1"/>
</dbReference>
<dbReference type="EMBL" id="DSQF01000016">
    <property type="protein sequence ID" value="HGZ43288.1"/>
    <property type="molecule type" value="Genomic_DNA"/>
</dbReference>
<gene>
    <name evidence="3" type="primary">thpR</name>
    <name evidence="3" type="ORF">ENR23_07665</name>
</gene>
<dbReference type="GO" id="GO:0004113">
    <property type="term" value="F:2',3'-cyclic-nucleotide 3'-phosphodiesterase activity"/>
    <property type="evidence" value="ECO:0007669"/>
    <property type="project" value="InterPro"/>
</dbReference>
<feature type="short sequence motif" description="HXTX 2" evidence="2">
    <location>
        <begin position="127"/>
        <end position="130"/>
    </location>
</feature>